<feature type="non-terminal residue" evidence="3">
    <location>
        <position position="1"/>
    </location>
</feature>
<dbReference type="PANTHER" id="PTHR34057">
    <property type="entry name" value="ELONGATION FACTOR"/>
    <property type="match status" value="1"/>
</dbReference>
<evidence type="ECO:0000313" key="3">
    <source>
        <dbReference type="EMBL" id="RDX76803.1"/>
    </source>
</evidence>
<proteinExistence type="predicted"/>
<dbReference type="InterPro" id="IPR038745">
    <property type="entry name" value="AT4G37440-like"/>
</dbReference>
<accession>A0A371FFB4</accession>
<sequence>MRVSVAGSFKNLSFSLDPLENQILVHGIIKLCGYCVYDLEMKSNPENINALAFSRQKVLVPVKVYMGDDDASGMEMMPIKQNPSSSENEDVEVNITGCSNLGKSFVAEDSGQDVIECSSSFGDTVSGTENALSFSDTEVESRRCADDPSSSMCDDWYQGRYASVPFVMSTIGHVLQTLDGGMCKVTKRVTMHWRRFIRPITWRCRWIELKLKQLQSQARKYEKELAAYNYRKQRDFAHLTLDDSNIKSVPMSGWMHRNKVMKRNKRKQVEEKCDLASYMSNHSLFSYYEKTDCIADTCVNDFNDIGIGHDSESNKEFKRNDAWSSVENGNIDKSLDDIIKKIEALQSQVQQLKTRTDMVIIENNARFCSVTQLRMHGPSDGYNHFDLNPTFFAGNGNTLPFSFPHSSSLQLQPEFHMGDLLMPENASASREGMIPCTERTNRPELDDPWENIKDGVLVQNLAAKEGWHGFNYDGNRPVERTKESIEEDKFISEIQVSEPDSPENAVHLNSTWNKTKRRKTSGSKRQSRRSSAEGTEIFSNKLQSASAVMCKYWLMRFILFYVEALYPFHGVLFLDLGRSLNANLLVSLTAMRAKMVAPGTKATSGMALRTLSWGTDCPVLLATMRAGGITIPLNIIYSSALLRFTFFITKSIQHKWEKSQLTFISSCFGAS</sequence>
<feature type="region of interest" description="Disordered" evidence="2">
    <location>
        <begin position="496"/>
        <end position="533"/>
    </location>
</feature>
<dbReference type="AlphaFoldDB" id="A0A371FFB4"/>
<dbReference type="EMBL" id="QJKJ01009377">
    <property type="protein sequence ID" value="RDX76803.1"/>
    <property type="molecule type" value="Genomic_DNA"/>
</dbReference>
<keyword evidence="1" id="KW-0175">Coiled coil</keyword>
<dbReference type="Proteomes" id="UP000257109">
    <property type="component" value="Unassembled WGS sequence"/>
</dbReference>
<feature type="compositionally biased region" description="Basic residues" evidence="2">
    <location>
        <begin position="514"/>
        <end position="528"/>
    </location>
</feature>
<gene>
    <name evidence="3" type="ORF">CR513_43165</name>
</gene>
<dbReference type="OrthoDB" id="21648at2759"/>
<evidence type="ECO:0000256" key="1">
    <source>
        <dbReference type="SAM" id="Coils"/>
    </source>
</evidence>
<dbReference type="PANTHER" id="PTHR34057:SF10">
    <property type="entry name" value="TRANSPOSASE, PTTA_EN_SPM, PLANT"/>
    <property type="match status" value="1"/>
</dbReference>
<reference evidence="3" key="1">
    <citation type="submission" date="2018-05" db="EMBL/GenBank/DDBJ databases">
        <title>Draft genome of Mucuna pruriens seed.</title>
        <authorList>
            <person name="Nnadi N.E."/>
            <person name="Vos R."/>
            <person name="Hasami M.H."/>
            <person name="Devisetty U.K."/>
            <person name="Aguiy J.C."/>
        </authorList>
    </citation>
    <scope>NUCLEOTIDE SEQUENCE [LARGE SCALE GENOMIC DNA]</scope>
    <source>
        <strain evidence="3">JCA_2017</strain>
    </source>
</reference>
<organism evidence="3 4">
    <name type="scientific">Mucuna pruriens</name>
    <name type="common">Velvet bean</name>
    <name type="synonym">Dolichos pruriens</name>
    <dbReference type="NCBI Taxonomy" id="157652"/>
    <lineage>
        <taxon>Eukaryota</taxon>
        <taxon>Viridiplantae</taxon>
        <taxon>Streptophyta</taxon>
        <taxon>Embryophyta</taxon>
        <taxon>Tracheophyta</taxon>
        <taxon>Spermatophyta</taxon>
        <taxon>Magnoliopsida</taxon>
        <taxon>eudicotyledons</taxon>
        <taxon>Gunneridae</taxon>
        <taxon>Pentapetalae</taxon>
        <taxon>rosids</taxon>
        <taxon>fabids</taxon>
        <taxon>Fabales</taxon>
        <taxon>Fabaceae</taxon>
        <taxon>Papilionoideae</taxon>
        <taxon>50 kb inversion clade</taxon>
        <taxon>NPAAA clade</taxon>
        <taxon>indigoferoid/millettioid clade</taxon>
        <taxon>Phaseoleae</taxon>
        <taxon>Mucuna</taxon>
    </lineage>
</organism>
<evidence type="ECO:0000256" key="2">
    <source>
        <dbReference type="SAM" id="MobiDB-lite"/>
    </source>
</evidence>
<feature type="coiled-coil region" evidence="1">
    <location>
        <begin position="204"/>
        <end position="231"/>
    </location>
</feature>
<protein>
    <submittedName>
        <fullName evidence="3">Uncharacterized protein</fullName>
    </submittedName>
</protein>
<comment type="caution">
    <text evidence="3">The sequence shown here is derived from an EMBL/GenBank/DDBJ whole genome shotgun (WGS) entry which is preliminary data.</text>
</comment>
<evidence type="ECO:0000313" key="4">
    <source>
        <dbReference type="Proteomes" id="UP000257109"/>
    </source>
</evidence>
<dbReference type="CDD" id="cd11650">
    <property type="entry name" value="AT4G37440_like"/>
    <property type="match status" value="1"/>
</dbReference>
<dbReference type="STRING" id="157652.A0A371FFB4"/>
<keyword evidence="4" id="KW-1185">Reference proteome</keyword>
<name>A0A371FFB4_MUCPR</name>